<dbReference type="InParanoid" id="H0EDW2"/>
<comment type="caution">
    <text evidence="2">The sequence shown here is derived from an EMBL/GenBank/DDBJ whole genome shotgun (WGS) entry which is preliminary data.</text>
</comment>
<organism evidence="2 3">
    <name type="scientific">Glarea lozoyensis (strain ATCC 74030 / MF5533)</name>
    <dbReference type="NCBI Taxonomy" id="1104152"/>
    <lineage>
        <taxon>Eukaryota</taxon>
        <taxon>Fungi</taxon>
        <taxon>Dikarya</taxon>
        <taxon>Ascomycota</taxon>
        <taxon>Pezizomycotina</taxon>
        <taxon>Leotiomycetes</taxon>
        <taxon>Helotiales</taxon>
        <taxon>Helotiaceae</taxon>
        <taxon>Glarea</taxon>
    </lineage>
</organism>
<dbReference type="AlphaFoldDB" id="H0EDW2"/>
<name>H0EDW2_GLAL7</name>
<proteinExistence type="predicted"/>
<evidence type="ECO:0000256" key="1">
    <source>
        <dbReference type="SAM" id="MobiDB-lite"/>
    </source>
</evidence>
<protein>
    <submittedName>
        <fullName evidence="2">Uncharacterized protein</fullName>
    </submittedName>
</protein>
<feature type="region of interest" description="Disordered" evidence="1">
    <location>
        <begin position="1"/>
        <end position="64"/>
    </location>
</feature>
<sequence>MPSAIPHPSPGSKWPQSGSPRLAPQHSGQSWAPSTVKVPDALLPSGAKRNRRSDDPTMVRNVNR</sequence>
<keyword evidence="3" id="KW-1185">Reference proteome</keyword>
<evidence type="ECO:0000313" key="2">
    <source>
        <dbReference type="EMBL" id="EHL03352.1"/>
    </source>
</evidence>
<dbReference type="Proteomes" id="UP000005446">
    <property type="component" value="Unassembled WGS sequence"/>
</dbReference>
<accession>H0EDW2</accession>
<evidence type="ECO:0000313" key="3">
    <source>
        <dbReference type="Proteomes" id="UP000005446"/>
    </source>
</evidence>
<reference evidence="2 3" key="1">
    <citation type="journal article" date="2012" name="Eukaryot. Cell">
        <title>Genome sequence of the fungus Glarea lozoyensis: the first genome sequence of a species from the Helotiaceae family.</title>
        <authorList>
            <person name="Youssar L."/>
            <person name="Gruening B.A."/>
            <person name="Erxleben A."/>
            <person name="Guenther S."/>
            <person name="Huettel W."/>
        </authorList>
    </citation>
    <scope>NUCLEOTIDE SEQUENCE [LARGE SCALE GENOMIC DNA]</scope>
    <source>
        <strain evidence="3">ATCC 74030 / MF5533</strain>
    </source>
</reference>
<dbReference type="HOGENOM" id="CLU_2867838_0_0_1"/>
<dbReference type="EMBL" id="AGUE01000010">
    <property type="protein sequence ID" value="EHL03352.1"/>
    <property type="molecule type" value="Genomic_DNA"/>
</dbReference>
<gene>
    <name evidence="2" type="ORF">M7I_0571</name>
</gene>